<dbReference type="EMBL" id="CAICTM010001441">
    <property type="protein sequence ID" value="CAB9523675.1"/>
    <property type="molecule type" value="Genomic_DNA"/>
</dbReference>
<name>A0A9N8HSY5_9STRA</name>
<evidence type="ECO:0000256" key="1">
    <source>
        <dbReference type="SAM" id="MobiDB-lite"/>
    </source>
</evidence>
<feature type="compositionally biased region" description="Polar residues" evidence="1">
    <location>
        <begin position="990"/>
        <end position="1001"/>
    </location>
</feature>
<feature type="compositionally biased region" description="Low complexity" evidence="1">
    <location>
        <begin position="227"/>
        <end position="238"/>
    </location>
</feature>
<protein>
    <submittedName>
        <fullName evidence="2">Uncharacterized protein</fullName>
    </submittedName>
</protein>
<feature type="region of interest" description="Disordered" evidence="1">
    <location>
        <begin position="1178"/>
        <end position="1245"/>
    </location>
</feature>
<feature type="compositionally biased region" description="Polar residues" evidence="1">
    <location>
        <begin position="580"/>
        <end position="590"/>
    </location>
</feature>
<feature type="compositionally biased region" description="Low complexity" evidence="1">
    <location>
        <begin position="592"/>
        <end position="602"/>
    </location>
</feature>
<feature type="compositionally biased region" description="Low complexity" evidence="1">
    <location>
        <begin position="255"/>
        <end position="264"/>
    </location>
</feature>
<feature type="region of interest" description="Disordered" evidence="1">
    <location>
        <begin position="1783"/>
        <end position="1819"/>
    </location>
</feature>
<feature type="compositionally biased region" description="Basic and acidic residues" evidence="1">
    <location>
        <begin position="1805"/>
        <end position="1816"/>
    </location>
</feature>
<feature type="compositionally biased region" description="Polar residues" evidence="1">
    <location>
        <begin position="777"/>
        <end position="794"/>
    </location>
</feature>
<sequence length="1998" mass="216550">MVLEQNNSAMSEHNSQGVSSGTGSHPELASAHSKKMSLANKLKRQRKIRQSGAESPTPQEGGQSVGSKSPVRDNGIVYNKRAPTGNTGAAPNSTADNNTANAATQNKNAGGSSSMGSSLLHNKRRAMQLAKTRRGQPSNARPTAGASPLPASPVPPPAPPGPVQANNSPSRPAPAPSSAADGPAKTNMTDAGGYSPYRKMSASRVGLAEPAFNNSKATPANQPPQPQQHQPQRPQQHQLSSSNMPENHQESNAQLPESEPASLEESTDLAAYYDHDMSPVESVETAEYQQYNDSYKNTPTTSRAHVEVQPTPVPNQVQERTAPPQPRAPPILPPVDRQEYPARGRDQSRRATTPVEPSSFSRGVNHRSKTPPPRLPVPPVHHELPPSHRKAPFQDAPSMISHHEEIVPWEMEEQDVITKDSYDDPDMDDRRSQVSTGRSVISNGVVDYDESIMSLARLDNFRSKANQEKANKQTVYPGMSGGNGNINSQETQSSECASLTDVPTSAKAASKQWKSPGRDQRPSPARAASWKGRSVTANKTETTTSFGTKQNRGQSFGRQQPPWMKSPNAKAPELLVGASPTPSLASSAQPVSPARSAYSSASRFDRPSSPFLAVPKFNSSRSDVGVEHVSLPMKVRQPSVKSWKPTSAKKTTFAPNGSAPASSSHEEIRPGSPTPTWPVDQESCPNSPTQSATSSEADLASAGGVPKARKWSAKKQTPSWMKRAPSPTIPMQTQNLILPMSPKRGSDSAWKKASANESKDLQEPKPIATHASKAKHFSSTLPSIPKPSNATSKQVPGIEMDDRERFRQAVSPRRHSASPGHPSWVKPQTSESEGSEQPKPVTSPSFPTTKTWAVNKQTPAWMKKVKGNEEPAEKPPPPVPTTKVWSSKKHTPAWMKPDTESDAAPTPSPRRSSTPSWMKPMQPSMSGSPPVTAKDNVVSGSPQTPANRNKQGSEAVKSSETPPSPARNTANKTWRSTTPAVGEPRPNPSPRSQSWKPQQVPANVEKPPATRKIRHSIGGGEAPKLGPSGNIVISKRSPSPSVAQLQEQIFVTKLGVSGDSAEQRRGLKPKPQKGPTSPSPQVKQLQQIIFSPDKKKEMDLQAKSNAAGWWKRVPNAPEVQLEQCEAPTWKHEGSNASASEEQSDVSPSPTMSSDPAPKKGVWKKPTTLNHAAPSWLKDVAAFHENSPKAKLPSQPPVYQQPQQEQLPKPSTPTRPPTPTDARPKMPGSPMTRKPDDVPHLAHSPMNRKHVAVNERLSGSPMSHKLPDEGSADLMIVSSTSTTSRNDVVVQQEDTKSLIQMAADSVLIADYEQAMQRAVVTSKSEEEDESVGNNGINTLPNELPLEFQKALTEEETGVAKESEDSKDLVEVPQPTEHSSARAVTVTVTVNESAPVISNEQAHYEHESNEQAHYEHAPYEHAPYEHAHYEHAPLAKQEEAMLHPELTNNKPPAIEDTITVQADHQMEVEVQSHSIQVANPPTTTNVVDSKSKPNMADRAKALLGWTEKRKTPTKYEEMQGDPHFISNHGVAPIDHQNDGFQNDGFQNDGFQQGGARSPDASMVDRHHDMMMQPNFGAPAVVEKGNDKVNQQSFGTSTSVEHDRSMASQQNFGTPTRPENDFGMARFGTPTRTENHSMVSQTSFGTMRQDENGFPCVQDESGFPCAQDNDGFPCVQDENGFPCAPLTRNSVPATFGASDFQADAFGDQAWAAEATDEKKDSEELLNYWPPEMDPLNDTSEWGSRDPGLDSVPMASPEAVTAQSVIMTAEKMLQKFAHLDLDQATPTGASGHMQGVAADNGVSADNDAWVDRSRSSRSKENYQATQHAEADIWNLQALAAAGHHQHLVQKQYAQSPNRELGQHFSDEAAWRSPERGAPPASPAHEPVAMADPMWGTEQAVLDAAWGSPQADDPFSPANGHFDDTMGTKRPQGGDAFDPFGEEDDGFQNFATGKLFSEPPDEFVAVENFSPPTFSGNRNQSNAHANVFDTYYHPPNSSQKWAA</sequence>
<organism evidence="2 3">
    <name type="scientific">Seminavis robusta</name>
    <dbReference type="NCBI Taxonomy" id="568900"/>
    <lineage>
        <taxon>Eukaryota</taxon>
        <taxon>Sar</taxon>
        <taxon>Stramenopiles</taxon>
        <taxon>Ochrophyta</taxon>
        <taxon>Bacillariophyta</taxon>
        <taxon>Bacillariophyceae</taxon>
        <taxon>Bacillariophycidae</taxon>
        <taxon>Naviculales</taxon>
        <taxon>Naviculaceae</taxon>
        <taxon>Seminavis</taxon>
    </lineage>
</organism>
<feature type="compositionally biased region" description="Polar residues" evidence="1">
    <location>
        <begin position="239"/>
        <end position="254"/>
    </location>
</feature>
<feature type="compositionally biased region" description="Polar residues" evidence="1">
    <location>
        <begin position="485"/>
        <end position="503"/>
    </location>
</feature>
<feature type="compositionally biased region" description="Polar residues" evidence="1">
    <location>
        <begin position="1"/>
        <end position="23"/>
    </location>
</feature>
<feature type="compositionally biased region" description="Polar residues" evidence="1">
    <location>
        <begin position="644"/>
        <end position="663"/>
    </location>
</feature>
<feature type="compositionally biased region" description="Pro residues" evidence="1">
    <location>
        <begin position="150"/>
        <end position="162"/>
    </location>
</feature>
<feature type="compositionally biased region" description="Polar residues" evidence="1">
    <location>
        <begin position="1134"/>
        <end position="1153"/>
    </location>
</feature>
<reference evidence="2" key="1">
    <citation type="submission" date="2020-06" db="EMBL/GenBank/DDBJ databases">
        <authorList>
            <consortium name="Plant Systems Biology data submission"/>
        </authorList>
    </citation>
    <scope>NUCLEOTIDE SEQUENCE</scope>
    <source>
        <strain evidence="2">D6</strain>
    </source>
</reference>
<feature type="compositionally biased region" description="Pro residues" evidence="1">
    <location>
        <begin position="1209"/>
        <end position="1218"/>
    </location>
</feature>
<feature type="region of interest" description="Disordered" evidence="1">
    <location>
        <begin position="1352"/>
        <end position="1380"/>
    </location>
</feature>
<comment type="caution">
    <text evidence="2">The sequence shown here is derived from an EMBL/GenBank/DDBJ whole genome shotgun (WGS) entry which is preliminary data.</text>
</comment>
<feature type="compositionally biased region" description="Polar residues" evidence="1">
    <location>
        <begin position="683"/>
        <end position="696"/>
    </location>
</feature>
<keyword evidence="3" id="KW-1185">Reference proteome</keyword>
<accession>A0A9N8HSY5</accession>
<feature type="compositionally biased region" description="Polar residues" evidence="1">
    <location>
        <begin position="535"/>
        <end position="558"/>
    </location>
</feature>
<feature type="compositionally biased region" description="Basic and acidic residues" evidence="1">
    <location>
        <begin position="336"/>
        <end position="349"/>
    </location>
</feature>
<feature type="region of interest" description="Disordered" evidence="1">
    <location>
        <begin position="1"/>
        <end position="394"/>
    </location>
</feature>
<feature type="compositionally biased region" description="Polar residues" evidence="1">
    <location>
        <begin position="840"/>
        <end position="858"/>
    </location>
</feature>
<feature type="region of interest" description="Disordered" evidence="1">
    <location>
        <begin position="1595"/>
        <end position="1618"/>
    </location>
</feature>
<feature type="region of interest" description="Disordered" evidence="1">
    <location>
        <begin position="1121"/>
        <end position="1166"/>
    </location>
</feature>
<gene>
    <name evidence="2" type="ORF">SEMRO_1443_G273190.1</name>
</gene>
<proteinExistence type="predicted"/>
<evidence type="ECO:0000313" key="3">
    <source>
        <dbReference type="Proteomes" id="UP001153069"/>
    </source>
</evidence>
<feature type="compositionally biased region" description="Basic and acidic residues" evidence="1">
    <location>
        <begin position="1356"/>
        <end position="1368"/>
    </location>
</feature>
<feature type="compositionally biased region" description="Polar residues" evidence="1">
    <location>
        <begin position="938"/>
        <end position="979"/>
    </location>
</feature>
<feature type="compositionally biased region" description="Low complexity" evidence="1">
    <location>
        <begin position="1196"/>
        <end position="1208"/>
    </location>
</feature>
<feature type="compositionally biased region" description="Pro residues" evidence="1">
    <location>
        <begin position="323"/>
        <end position="333"/>
    </location>
</feature>
<dbReference type="Proteomes" id="UP001153069">
    <property type="component" value="Unassembled WGS sequence"/>
</dbReference>
<feature type="compositionally biased region" description="Polar residues" evidence="1">
    <location>
        <begin position="52"/>
        <end position="67"/>
    </location>
</feature>
<feature type="compositionally biased region" description="Low complexity" evidence="1">
    <location>
        <begin position="89"/>
        <end position="118"/>
    </location>
</feature>
<feature type="compositionally biased region" description="Polar residues" evidence="1">
    <location>
        <begin position="1074"/>
        <end position="1085"/>
    </location>
</feature>
<evidence type="ECO:0000313" key="2">
    <source>
        <dbReference type="EMBL" id="CAB9523675.1"/>
    </source>
</evidence>
<feature type="region of interest" description="Disordered" evidence="1">
    <location>
        <begin position="469"/>
        <end position="1085"/>
    </location>
</feature>
<feature type="compositionally biased region" description="Polar residues" evidence="1">
    <location>
        <begin position="287"/>
        <end position="303"/>
    </location>
</feature>
<feature type="compositionally biased region" description="Polar residues" evidence="1">
    <location>
        <begin position="1036"/>
        <end position="1049"/>
    </location>
</feature>
<feature type="compositionally biased region" description="Pro residues" evidence="1">
    <location>
        <begin position="370"/>
        <end position="379"/>
    </location>
</feature>
<feature type="compositionally biased region" description="Basic residues" evidence="1">
    <location>
        <begin position="121"/>
        <end position="134"/>
    </location>
</feature>